<dbReference type="EMBL" id="PGTY01000002">
    <property type="protein sequence ID" value="PJI86465.1"/>
    <property type="molecule type" value="Genomic_DNA"/>
</dbReference>
<comment type="caution">
    <text evidence="1">The sequence shown here is derived from an EMBL/GenBank/DDBJ whole genome shotgun (WGS) entry which is preliminary data.</text>
</comment>
<organism evidence="1 2">
    <name type="scientific">Yoonia maricola</name>
    <dbReference type="NCBI Taxonomy" id="420999"/>
    <lineage>
        <taxon>Bacteria</taxon>
        <taxon>Pseudomonadati</taxon>
        <taxon>Pseudomonadota</taxon>
        <taxon>Alphaproteobacteria</taxon>
        <taxon>Rhodobacterales</taxon>
        <taxon>Paracoccaceae</taxon>
        <taxon>Yoonia</taxon>
    </lineage>
</organism>
<gene>
    <name evidence="1" type="ORF">BC777_2834</name>
</gene>
<name>A0A2M8W6B0_9RHOB</name>
<reference evidence="1 2" key="1">
    <citation type="submission" date="2017-11" db="EMBL/GenBank/DDBJ databases">
        <title>Genomic Encyclopedia of Archaeal and Bacterial Type Strains, Phase II (KMG-II): From Individual Species to Whole Genera.</title>
        <authorList>
            <person name="Goeker M."/>
        </authorList>
    </citation>
    <scope>NUCLEOTIDE SEQUENCE [LARGE SCALE GENOMIC DNA]</scope>
    <source>
        <strain evidence="1 2">DSM 29128</strain>
    </source>
</reference>
<evidence type="ECO:0000313" key="2">
    <source>
        <dbReference type="Proteomes" id="UP000228531"/>
    </source>
</evidence>
<dbReference type="AlphaFoldDB" id="A0A2M8W6B0"/>
<protein>
    <submittedName>
        <fullName evidence="1">Uncharacterized protein</fullName>
    </submittedName>
</protein>
<dbReference type="Proteomes" id="UP000228531">
    <property type="component" value="Unassembled WGS sequence"/>
</dbReference>
<keyword evidence="2" id="KW-1185">Reference proteome</keyword>
<proteinExistence type="predicted"/>
<sequence length="59" mass="6836">MRTATNIDRIHGWLTFPPLTIRIRSCTKFNWGKGHQLTSALSIPQKHGAQIVFHRRQLV</sequence>
<evidence type="ECO:0000313" key="1">
    <source>
        <dbReference type="EMBL" id="PJI86465.1"/>
    </source>
</evidence>
<accession>A0A2M8W6B0</accession>